<accession>A0AA35SHY8</accession>
<dbReference type="EMBL" id="CASHTH010002452">
    <property type="protein sequence ID" value="CAI8029954.1"/>
    <property type="molecule type" value="Genomic_DNA"/>
</dbReference>
<keyword evidence="3" id="KW-1185">Reference proteome</keyword>
<proteinExistence type="predicted"/>
<name>A0AA35SHY8_GEOBA</name>
<sequence>MFWTHSRARVRVLQGLVALSELLGQQLMLEMPCCSSTLITVPATSWEIRTAASMSFNSTHIILWLSNFSLSLSVSATAPITVSEKM</sequence>
<evidence type="ECO:0008006" key="4">
    <source>
        <dbReference type="Google" id="ProtNLM"/>
    </source>
</evidence>
<evidence type="ECO:0000256" key="1">
    <source>
        <dbReference type="SAM" id="SignalP"/>
    </source>
</evidence>
<keyword evidence="1" id="KW-0732">Signal</keyword>
<feature type="non-terminal residue" evidence="2">
    <location>
        <position position="86"/>
    </location>
</feature>
<gene>
    <name evidence="2" type="ORF">GBAR_LOCUS17000</name>
</gene>
<evidence type="ECO:0000313" key="3">
    <source>
        <dbReference type="Proteomes" id="UP001174909"/>
    </source>
</evidence>
<dbReference type="AlphaFoldDB" id="A0AA35SHY8"/>
<organism evidence="2 3">
    <name type="scientific">Geodia barretti</name>
    <name type="common">Barrett's horny sponge</name>
    <dbReference type="NCBI Taxonomy" id="519541"/>
    <lineage>
        <taxon>Eukaryota</taxon>
        <taxon>Metazoa</taxon>
        <taxon>Porifera</taxon>
        <taxon>Demospongiae</taxon>
        <taxon>Heteroscleromorpha</taxon>
        <taxon>Tetractinellida</taxon>
        <taxon>Astrophorina</taxon>
        <taxon>Geodiidae</taxon>
        <taxon>Geodia</taxon>
    </lineage>
</organism>
<reference evidence="2" key="1">
    <citation type="submission" date="2023-03" db="EMBL/GenBank/DDBJ databases">
        <authorList>
            <person name="Steffen K."/>
            <person name="Cardenas P."/>
        </authorList>
    </citation>
    <scope>NUCLEOTIDE SEQUENCE</scope>
</reference>
<feature type="chain" id="PRO_5041461436" description="Secreted protein" evidence="1">
    <location>
        <begin position="25"/>
        <end position="86"/>
    </location>
</feature>
<comment type="caution">
    <text evidence="2">The sequence shown here is derived from an EMBL/GenBank/DDBJ whole genome shotgun (WGS) entry which is preliminary data.</text>
</comment>
<dbReference type="Proteomes" id="UP001174909">
    <property type="component" value="Unassembled WGS sequence"/>
</dbReference>
<evidence type="ECO:0000313" key="2">
    <source>
        <dbReference type="EMBL" id="CAI8029954.1"/>
    </source>
</evidence>
<protein>
    <recommendedName>
        <fullName evidence="4">Secreted protein</fullName>
    </recommendedName>
</protein>
<feature type="signal peptide" evidence="1">
    <location>
        <begin position="1"/>
        <end position="24"/>
    </location>
</feature>